<protein>
    <submittedName>
        <fullName evidence="2">Uncharacterized protein</fullName>
    </submittedName>
</protein>
<evidence type="ECO:0000313" key="2">
    <source>
        <dbReference type="EMBL" id="KAJ8981602.1"/>
    </source>
</evidence>
<reference evidence="2" key="1">
    <citation type="journal article" date="2023" name="Insect Mol. Biol.">
        <title>Genome sequencing provides insights into the evolution of gene families encoding plant cell wall-degrading enzymes in longhorned beetles.</title>
        <authorList>
            <person name="Shin N.R."/>
            <person name="Okamura Y."/>
            <person name="Kirsch R."/>
            <person name="Pauchet Y."/>
        </authorList>
    </citation>
    <scope>NUCLEOTIDE SEQUENCE</scope>
    <source>
        <strain evidence="2">MMC_N1</strain>
    </source>
</reference>
<comment type="caution">
    <text evidence="2">The sequence shown here is derived from an EMBL/GenBank/DDBJ whole genome shotgun (WGS) entry which is preliminary data.</text>
</comment>
<feature type="region of interest" description="Disordered" evidence="1">
    <location>
        <begin position="426"/>
        <end position="458"/>
    </location>
</feature>
<organism evidence="2 3">
    <name type="scientific">Molorchus minor</name>
    <dbReference type="NCBI Taxonomy" id="1323400"/>
    <lineage>
        <taxon>Eukaryota</taxon>
        <taxon>Metazoa</taxon>
        <taxon>Ecdysozoa</taxon>
        <taxon>Arthropoda</taxon>
        <taxon>Hexapoda</taxon>
        <taxon>Insecta</taxon>
        <taxon>Pterygota</taxon>
        <taxon>Neoptera</taxon>
        <taxon>Endopterygota</taxon>
        <taxon>Coleoptera</taxon>
        <taxon>Polyphaga</taxon>
        <taxon>Cucujiformia</taxon>
        <taxon>Chrysomeloidea</taxon>
        <taxon>Cerambycidae</taxon>
        <taxon>Lamiinae</taxon>
        <taxon>Monochamini</taxon>
        <taxon>Molorchus</taxon>
    </lineage>
</organism>
<proteinExistence type="predicted"/>
<feature type="compositionally biased region" description="Polar residues" evidence="1">
    <location>
        <begin position="426"/>
        <end position="437"/>
    </location>
</feature>
<accession>A0ABQ9JV67</accession>
<evidence type="ECO:0000313" key="3">
    <source>
        <dbReference type="Proteomes" id="UP001162164"/>
    </source>
</evidence>
<evidence type="ECO:0000256" key="1">
    <source>
        <dbReference type="SAM" id="MobiDB-lite"/>
    </source>
</evidence>
<dbReference type="Proteomes" id="UP001162164">
    <property type="component" value="Unassembled WGS sequence"/>
</dbReference>
<dbReference type="EMBL" id="JAPWTJ010000175">
    <property type="protein sequence ID" value="KAJ8981602.1"/>
    <property type="molecule type" value="Genomic_DNA"/>
</dbReference>
<sequence>MIRLGDVDDELQFGGILETSRPDHSWLKDLRTIQTDYEAGLITHNGNTLAEYPTSQLEPEVPQPTYENNAQEVWQPQYEQQYQQNIAQQPWQPEVQQPVPVEYQPQQENVQQNDYSATQYQDQQSYWASQQQQQPWGEQLNQFNQDNVDPQQSYYGTNAQVEPKEVQKDTPEVSTCRTNLCPFSLPMSSSSSLRKRLTTAQGSSLHGDVIELQKIKQDGDSDKKTNSLIKNHKVYPYKNRSAEEFVYSRQNSSDKKSSSRESSDVEIETYVGRRRQKNVSYKNEEKSQLICYKDNTKIITIKNDSKQTRYNTFDMRLDKRGKLVKYKSLDIPTASKTVVKYLEPNSKVSISAEEFGSEYKLAKFERKKRHDIITDTVDAWAKKRSSSHQDKEVVFKPLVFGGTYPIDCPMPDSVNGKFSRPMSINQEKLNKSQNGVLGQSPKLREYGPPRTFDIDQPI</sequence>
<name>A0ABQ9JV67_9CUCU</name>
<feature type="region of interest" description="Disordered" evidence="1">
    <location>
        <begin position="245"/>
        <end position="269"/>
    </location>
</feature>
<feature type="compositionally biased region" description="Basic and acidic residues" evidence="1">
    <location>
        <begin position="252"/>
        <end position="263"/>
    </location>
</feature>
<gene>
    <name evidence="2" type="ORF">NQ317_011881</name>
</gene>
<keyword evidence="3" id="KW-1185">Reference proteome</keyword>